<name>A0ABS5KLS8_9ACTN</name>
<reference evidence="1 2" key="1">
    <citation type="submission" date="2020-02" db="EMBL/GenBank/DDBJ databases">
        <title>Acidophilic actinobacteria isolated from forest soil.</title>
        <authorList>
            <person name="Golinska P."/>
        </authorList>
    </citation>
    <scope>NUCLEOTIDE SEQUENCE [LARGE SCALE GENOMIC DNA]</scope>
    <source>
        <strain evidence="1 2">NL8</strain>
    </source>
</reference>
<evidence type="ECO:0000313" key="2">
    <source>
        <dbReference type="Proteomes" id="UP000730482"/>
    </source>
</evidence>
<keyword evidence="2" id="KW-1185">Reference proteome</keyword>
<sequence>MPKLDVSVKQDTIDASRAAASAAGMNLSNWTDKVLTEAAWRQRFSRSAERERQLGITPEWLAGHKEDVEEQRAAG</sequence>
<protein>
    <recommendedName>
        <fullName evidence="3">Post-segregation antitoxin CcdA</fullName>
    </recommendedName>
</protein>
<accession>A0ABS5KLS8</accession>
<evidence type="ECO:0000313" key="1">
    <source>
        <dbReference type="EMBL" id="MBS2547008.1"/>
    </source>
</evidence>
<dbReference type="EMBL" id="JAAFYZ010000021">
    <property type="protein sequence ID" value="MBS2547008.1"/>
    <property type="molecule type" value="Genomic_DNA"/>
</dbReference>
<evidence type="ECO:0008006" key="3">
    <source>
        <dbReference type="Google" id="ProtNLM"/>
    </source>
</evidence>
<dbReference type="Proteomes" id="UP000730482">
    <property type="component" value="Unassembled WGS sequence"/>
</dbReference>
<proteinExistence type="predicted"/>
<organism evidence="1 2">
    <name type="scientific">Catenulispora pinistramenti</name>
    <dbReference type="NCBI Taxonomy" id="2705254"/>
    <lineage>
        <taxon>Bacteria</taxon>
        <taxon>Bacillati</taxon>
        <taxon>Actinomycetota</taxon>
        <taxon>Actinomycetes</taxon>
        <taxon>Catenulisporales</taxon>
        <taxon>Catenulisporaceae</taxon>
        <taxon>Catenulispora</taxon>
    </lineage>
</organism>
<gene>
    <name evidence="1" type="ORF">KGQ19_09010</name>
</gene>
<dbReference type="RefSeq" id="WP_212008613.1">
    <property type="nucleotide sequence ID" value="NZ_JAAFYZ010000021.1"/>
</dbReference>
<comment type="caution">
    <text evidence="1">The sequence shown here is derived from an EMBL/GenBank/DDBJ whole genome shotgun (WGS) entry which is preliminary data.</text>
</comment>